<evidence type="ECO:0000256" key="2">
    <source>
        <dbReference type="SAM" id="MobiDB-lite"/>
    </source>
</evidence>
<feature type="non-terminal residue" evidence="3">
    <location>
        <position position="1"/>
    </location>
</feature>
<evidence type="ECO:0000256" key="1">
    <source>
        <dbReference type="SAM" id="Coils"/>
    </source>
</evidence>
<sequence length="1034" mass="115497">SGRFRRLRSAVADGMASPPVDLRYLERPLQRVSGDSRRAQVVSFLEGLYSSVPETLPDVKDDTMEITFDGSGAADSEDAYADALSLTRDDLTSVTAWGAMFWHAGGRFKNTLHTFVPNTATASSTGQDEVSRDAKQRTGKLPQTEMLEQSGVRLSDCDLRIQSDNTVANTPMDFQSILVDFLAKGFIAEGLPVTVKGLNGPGAPHLLQLDRRCDLGPEHVVQDPFWQLEPRNSDVILRTKQYLSDRDWKTCHNFFPKEVAEIKLKLGVPAGLLDRNPIGQDYADHITKHLSVLRSYGLHKAAQYLEEWVSGTTSQEPLLDVSACCVLSGPRFLREPKTYNPVSLGANPDRKKDADSYIANSRNRMIVQAARVSRHRQRRSNATEMEYYGNHLILIGDDNVKPEDPPHCCFLLPELPENLGAAVLRICPEKYIALRDGMNKVSFEASTFRLEREVLPVGGPDVFLSRRKLEFAKWLDHSFPPSSHRNYADSFRPGPVCLRPWHLHWRSDYGLAGHADPEEHLRLCELILTTGFRTDSDLLGVERLAVFMPTDEWLDGTQGGLECLPPLEPGSCLGSMFSSSKQHAKVLKNAKAMESAEVDPCPDWNSASNVAKAFAIGVKEATAVSCLTKVNPEVCELLRAAIRGMRPFLQHDVIAKECFNVGWSSGKISEFEAWRIQLTNTDELVALFVDRLIKDWDRQPVGLKKSWGYREAAQLHAVCGAFIHYTNVLKAKISEETYQAELPGLKEQFAGSFLDPELLHSLQSSVPPGDISSISVLRDIVKASEQRLSREAEQCNEELEKKLHEATLQHLKAKVEQDLELLRKRMPTKEAEAIESALDVKYVRDRQMQGSSWVQEWLQDKCKLNVSDEKGLEMVLAIVGLDTTLWPSNVKLLNDAVKITSNVLHMSAGNCAHIQLPLCHAATTHATTLKHIRNLQDLLLNAQLDISSEVALIFTKDDAARSDRRKTMQQRYCATTKQFRSESAWNNSKAVQVSHIPGLQLIKVTDMLGYDDVTKPTPGARVEQTLSQASRLLV</sequence>
<accession>A0ABP0KUM9</accession>
<evidence type="ECO:0000313" key="3">
    <source>
        <dbReference type="EMBL" id="CAK9030598.1"/>
    </source>
</evidence>
<name>A0ABP0KUM9_9DINO</name>
<evidence type="ECO:0008006" key="5">
    <source>
        <dbReference type="Google" id="ProtNLM"/>
    </source>
</evidence>
<keyword evidence="1" id="KW-0175">Coiled coil</keyword>
<protein>
    <recommendedName>
        <fullName evidence="5">RNA-dependent RNA polymerase</fullName>
    </recommendedName>
</protein>
<organism evidence="3 4">
    <name type="scientific">Durusdinium trenchii</name>
    <dbReference type="NCBI Taxonomy" id="1381693"/>
    <lineage>
        <taxon>Eukaryota</taxon>
        <taxon>Sar</taxon>
        <taxon>Alveolata</taxon>
        <taxon>Dinophyceae</taxon>
        <taxon>Suessiales</taxon>
        <taxon>Symbiodiniaceae</taxon>
        <taxon>Durusdinium</taxon>
    </lineage>
</organism>
<dbReference type="EMBL" id="CAXAMN010010014">
    <property type="protein sequence ID" value="CAK9030598.1"/>
    <property type="molecule type" value="Genomic_DNA"/>
</dbReference>
<evidence type="ECO:0000313" key="4">
    <source>
        <dbReference type="Proteomes" id="UP001642484"/>
    </source>
</evidence>
<feature type="compositionally biased region" description="Polar residues" evidence="2">
    <location>
        <begin position="119"/>
        <end position="128"/>
    </location>
</feature>
<feature type="coiled-coil region" evidence="1">
    <location>
        <begin position="781"/>
        <end position="832"/>
    </location>
</feature>
<comment type="caution">
    <text evidence="3">The sequence shown here is derived from an EMBL/GenBank/DDBJ whole genome shotgun (WGS) entry which is preliminary data.</text>
</comment>
<feature type="region of interest" description="Disordered" evidence="2">
    <location>
        <begin position="119"/>
        <end position="138"/>
    </location>
</feature>
<dbReference type="Proteomes" id="UP001642484">
    <property type="component" value="Unassembled WGS sequence"/>
</dbReference>
<keyword evidence="4" id="KW-1185">Reference proteome</keyword>
<gene>
    <name evidence="3" type="ORF">CCMP2556_LOCUS17936</name>
</gene>
<proteinExistence type="predicted"/>
<reference evidence="3 4" key="1">
    <citation type="submission" date="2024-02" db="EMBL/GenBank/DDBJ databases">
        <authorList>
            <person name="Chen Y."/>
            <person name="Shah S."/>
            <person name="Dougan E. K."/>
            <person name="Thang M."/>
            <person name="Chan C."/>
        </authorList>
    </citation>
    <scope>NUCLEOTIDE SEQUENCE [LARGE SCALE GENOMIC DNA]</scope>
</reference>